<dbReference type="GO" id="GO:0007096">
    <property type="term" value="P:regulation of exit from mitosis"/>
    <property type="evidence" value="ECO:0007669"/>
    <property type="project" value="InterPro"/>
</dbReference>
<evidence type="ECO:0000313" key="1">
    <source>
        <dbReference type="EnsemblMetazoa" id="XP_016978537.1"/>
    </source>
</evidence>
<reference evidence="2" key="1">
    <citation type="journal article" date="2021" name="Elife">
        <title>Highly contiguous assemblies of 101 drosophilid genomes.</title>
        <authorList>
            <person name="Kim B.Y."/>
            <person name="Wang J.R."/>
            <person name="Miller D.E."/>
            <person name="Barmina O."/>
            <person name="Delaney E."/>
            <person name="Thompson A."/>
            <person name="Comeault A.A."/>
            <person name="Peede D."/>
            <person name="D'Agostino E.R."/>
            <person name="Pelaez J."/>
            <person name="Aguilar J.M."/>
            <person name="Haji D."/>
            <person name="Matsunaga T."/>
            <person name="Armstrong E.E."/>
            <person name="Zych M."/>
            <person name="Ogawa Y."/>
            <person name="Stamenkovic-Radak M."/>
            <person name="Jelic M."/>
            <person name="Veselinovic M.S."/>
            <person name="Tanaskovic M."/>
            <person name="Eric P."/>
            <person name="Gao J.J."/>
            <person name="Katoh T.K."/>
            <person name="Toda M.J."/>
            <person name="Watabe H."/>
            <person name="Watada M."/>
            <person name="Davis J.S."/>
            <person name="Moyle L.C."/>
            <person name="Manoli G."/>
            <person name="Bertolini E."/>
            <person name="Kostal V."/>
            <person name="Hawley R.S."/>
            <person name="Takahashi A."/>
            <person name="Jones C.D."/>
            <person name="Price D.K."/>
            <person name="Whiteman N."/>
            <person name="Kopp A."/>
            <person name="Matute D.R."/>
            <person name="Petrov D.A."/>
        </authorList>
    </citation>
    <scope>NUCLEOTIDE SEQUENCE [LARGE SCALE GENOMIC DNA]</scope>
</reference>
<dbReference type="AlphaFoldDB" id="A0A6P4EK05"/>
<dbReference type="InterPro" id="IPR053729">
    <property type="entry name" value="MAD2L1BP_domain_sf"/>
</dbReference>
<dbReference type="RefSeq" id="XP_016978537.1">
    <property type="nucleotide sequence ID" value="XM_017123048.1"/>
</dbReference>
<dbReference type="PANTHER" id="PTHR15681:SF1">
    <property type="entry name" value="MAD2L1-BINDING PROTEIN"/>
    <property type="match status" value="1"/>
</dbReference>
<gene>
    <name evidence="3" type="primary">LOC108044155</name>
    <name evidence="1" type="synonym">108044155</name>
</gene>
<accession>A0A6P4EK05</accession>
<dbReference type="InterPro" id="IPR009511">
    <property type="entry name" value="MAD1/Cdc20-bound-Mad2-bd"/>
</dbReference>
<dbReference type="GO" id="GO:0005634">
    <property type="term" value="C:nucleus"/>
    <property type="evidence" value="ECO:0007669"/>
    <property type="project" value="InterPro"/>
</dbReference>
<reference evidence="3" key="2">
    <citation type="submission" date="2025-04" db="UniProtKB">
        <authorList>
            <consortium name="RefSeq"/>
        </authorList>
    </citation>
    <scope>IDENTIFICATION</scope>
</reference>
<dbReference type="EnsemblMetazoa" id="XM_017123048.2">
    <property type="protein sequence ID" value="XP_016978537.1"/>
    <property type="gene ID" value="LOC108044155"/>
</dbReference>
<keyword evidence="2" id="KW-1185">Reference proteome</keyword>
<dbReference type="PANTHER" id="PTHR15681">
    <property type="entry name" value="MAD2L1-BINDING PROTEIN"/>
    <property type="match status" value="1"/>
</dbReference>
<dbReference type="OrthoDB" id="6334764at2759"/>
<dbReference type="Gene3D" id="3.30.900.20">
    <property type="match status" value="1"/>
</dbReference>
<sequence length="292" mass="33636">MDQNVKNIDLNLDNIEVLTTGTAAEFVNGILDFLLFQRRQIPFVYKTYKYYVDKWSDADETRESTDRESFAHYQLNQQRSKAKATKKSISDMRELIRQAFRTSEVKSLRFLFGNNTFLPSESYTLHIPHDSISRDHYCEHHALPEGRINQALLRLLTCEELHTLFSTELNATNVFLEMELLTGNEIAQGSRKDPANLIPKDVLSQLPRSCKNIHMHLLHCSENTSTEMRCCKEMTIFEDFGLLNLNKSEKEGSRANDCSESTKETSGWWQADVIVRGFRAPANQKSGELWSS</sequence>
<dbReference type="Proteomes" id="UP001652680">
    <property type="component" value="Unassembled WGS sequence"/>
</dbReference>
<evidence type="ECO:0000313" key="3">
    <source>
        <dbReference type="RefSeq" id="XP_016978537.1"/>
    </source>
</evidence>
<dbReference type="GeneID" id="108044155"/>
<protein>
    <submittedName>
        <fullName evidence="3">Uncharacterized protein LOC108044155</fullName>
    </submittedName>
</protein>
<name>A0A6P4EK05_DRORH</name>
<reference evidence="1" key="3">
    <citation type="submission" date="2025-05" db="UniProtKB">
        <authorList>
            <consortium name="EnsemblMetazoa"/>
        </authorList>
    </citation>
    <scope>IDENTIFICATION</scope>
</reference>
<organism evidence="3">
    <name type="scientific">Drosophila rhopaloa</name>
    <name type="common">Fruit fly</name>
    <dbReference type="NCBI Taxonomy" id="1041015"/>
    <lineage>
        <taxon>Eukaryota</taxon>
        <taxon>Metazoa</taxon>
        <taxon>Ecdysozoa</taxon>
        <taxon>Arthropoda</taxon>
        <taxon>Hexapoda</taxon>
        <taxon>Insecta</taxon>
        <taxon>Pterygota</taxon>
        <taxon>Neoptera</taxon>
        <taxon>Endopterygota</taxon>
        <taxon>Diptera</taxon>
        <taxon>Brachycera</taxon>
        <taxon>Muscomorpha</taxon>
        <taxon>Ephydroidea</taxon>
        <taxon>Drosophilidae</taxon>
        <taxon>Drosophila</taxon>
        <taxon>Sophophora</taxon>
    </lineage>
</organism>
<proteinExistence type="predicted"/>
<evidence type="ECO:0000313" key="2">
    <source>
        <dbReference type="Proteomes" id="UP001652680"/>
    </source>
</evidence>